<protein>
    <submittedName>
        <fullName evidence="1">Uncharacterized protein</fullName>
    </submittedName>
</protein>
<dbReference type="AlphaFoldDB" id="A0A6C0I5C3"/>
<accession>A0A6C0I5C3</accession>
<name>A0A6C0I5C3_9ZZZZ</name>
<organism evidence="1">
    <name type="scientific">viral metagenome</name>
    <dbReference type="NCBI Taxonomy" id="1070528"/>
    <lineage>
        <taxon>unclassified sequences</taxon>
        <taxon>metagenomes</taxon>
        <taxon>organismal metagenomes</taxon>
    </lineage>
</organism>
<dbReference type="GO" id="GO:0003676">
    <property type="term" value="F:nucleic acid binding"/>
    <property type="evidence" value="ECO:0007669"/>
    <property type="project" value="InterPro"/>
</dbReference>
<dbReference type="InterPro" id="IPR012337">
    <property type="entry name" value="RNaseH-like_sf"/>
</dbReference>
<dbReference type="Gene3D" id="3.30.420.10">
    <property type="entry name" value="Ribonuclease H-like superfamily/Ribonuclease H"/>
    <property type="match status" value="1"/>
</dbReference>
<dbReference type="EMBL" id="MN740087">
    <property type="protein sequence ID" value="QHT87343.1"/>
    <property type="molecule type" value="Genomic_DNA"/>
</dbReference>
<dbReference type="InterPro" id="IPR036397">
    <property type="entry name" value="RNaseH_sf"/>
</dbReference>
<evidence type="ECO:0000313" key="1">
    <source>
        <dbReference type="EMBL" id="QHT87343.1"/>
    </source>
</evidence>
<dbReference type="SUPFAM" id="SSF53098">
    <property type="entry name" value="Ribonuclease H-like"/>
    <property type="match status" value="1"/>
</dbReference>
<sequence length="301" mass="34120">MAYCFLDISGEQIVSILDWNVVNLMTDGLSIVNPCLCSVKSSKKKKNVVVDISCNKPAKYTKNDQYYCDKHAKKDTTYLLPSKMTTSTYLATKKVDDLFKLAISLQLYSDSTTTTITARPKKTDLLTKLNEYYATHCYQLLASTKQNAGTGKAGDIDLIELGKNMRTLFDQNAGWADATHIIIENQISTLASRMKTIQGMLAQYFIMRNPEAHIVFVSSANKLKGLTREPLENTLTPAPMTITAGQRYREHKRDSVFHCSHILRQHSHLEMWQSSLLTKKKDDLADCFLQGVWYTKQNVLR</sequence>
<reference evidence="1" key="1">
    <citation type="journal article" date="2020" name="Nature">
        <title>Giant virus diversity and host interactions through global metagenomics.</title>
        <authorList>
            <person name="Schulz F."/>
            <person name="Roux S."/>
            <person name="Paez-Espino D."/>
            <person name="Jungbluth S."/>
            <person name="Walsh D.A."/>
            <person name="Denef V.J."/>
            <person name="McMahon K.D."/>
            <person name="Konstantinidis K.T."/>
            <person name="Eloe-Fadrosh E.A."/>
            <person name="Kyrpides N.C."/>
            <person name="Woyke T."/>
        </authorList>
    </citation>
    <scope>NUCLEOTIDE SEQUENCE</scope>
    <source>
        <strain evidence="1">GVMAG-M-3300023184-190</strain>
    </source>
</reference>
<proteinExistence type="predicted"/>